<name>A0A834SQD8_9FABA</name>
<accession>A0A834SQD8</accession>
<comment type="caution">
    <text evidence="1">The sequence shown here is derived from an EMBL/GenBank/DDBJ whole genome shotgun (WGS) entry which is preliminary data.</text>
</comment>
<reference evidence="1" key="1">
    <citation type="submission" date="2020-09" db="EMBL/GenBank/DDBJ databases">
        <title>Genome-Enabled Discovery of Anthraquinone Biosynthesis in Senna tora.</title>
        <authorList>
            <person name="Kang S.-H."/>
            <person name="Pandey R.P."/>
            <person name="Lee C.-M."/>
            <person name="Sim J.-S."/>
            <person name="Jeong J.-T."/>
            <person name="Choi B.-S."/>
            <person name="Jung M."/>
            <person name="Ginzburg D."/>
            <person name="Zhao K."/>
            <person name="Won S.Y."/>
            <person name="Oh T.-J."/>
            <person name="Yu Y."/>
            <person name="Kim N.-H."/>
            <person name="Lee O.R."/>
            <person name="Lee T.-H."/>
            <person name="Bashyal P."/>
            <person name="Kim T.-S."/>
            <person name="Lee W.-H."/>
            <person name="Kawkins C."/>
            <person name="Kim C.-K."/>
            <person name="Kim J.S."/>
            <person name="Ahn B.O."/>
            <person name="Rhee S.Y."/>
            <person name="Sohng J.K."/>
        </authorList>
    </citation>
    <scope>NUCLEOTIDE SEQUENCE</scope>
    <source>
        <tissue evidence="1">Leaf</tissue>
    </source>
</reference>
<proteinExistence type="predicted"/>
<evidence type="ECO:0000313" key="1">
    <source>
        <dbReference type="EMBL" id="KAF7807721.1"/>
    </source>
</evidence>
<sequence>MVSIPYLPNPKDFSYSVAYCISENGQVLLMFEFDLVLYDPKDQPFKYPRIEGGKASSLQRNNKVEAKKNHNSKLVGMPHTNIRTEKQSCVPMLLIIAEVVL</sequence>
<gene>
    <name evidence="1" type="ORF">G2W53_039882</name>
</gene>
<keyword evidence="2" id="KW-1185">Reference proteome</keyword>
<evidence type="ECO:0000313" key="2">
    <source>
        <dbReference type="Proteomes" id="UP000634136"/>
    </source>
</evidence>
<dbReference type="Proteomes" id="UP000634136">
    <property type="component" value="Unassembled WGS sequence"/>
</dbReference>
<dbReference type="EMBL" id="JAAIUW010000012">
    <property type="protein sequence ID" value="KAF7807721.1"/>
    <property type="molecule type" value="Genomic_DNA"/>
</dbReference>
<organism evidence="1 2">
    <name type="scientific">Senna tora</name>
    <dbReference type="NCBI Taxonomy" id="362788"/>
    <lineage>
        <taxon>Eukaryota</taxon>
        <taxon>Viridiplantae</taxon>
        <taxon>Streptophyta</taxon>
        <taxon>Embryophyta</taxon>
        <taxon>Tracheophyta</taxon>
        <taxon>Spermatophyta</taxon>
        <taxon>Magnoliopsida</taxon>
        <taxon>eudicotyledons</taxon>
        <taxon>Gunneridae</taxon>
        <taxon>Pentapetalae</taxon>
        <taxon>rosids</taxon>
        <taxon>fabids</taxon>
        <taxon>Fabales</taxon>
        <taxon>Fabaceae</taxon>
        <taxon>Caesalpinioideae</taxon>
        <taxon>Cassia clade</taxon>
        <taxon>Senna</taxon>
    </lineage>
</organism>
<dbReference type="AlphaFoldDB" id="A0A834SQD8"/>
<dbReference type="OrthoDB" id="591557at2759"/>
<protein>
    <submittedName>
        <fullName evidence="1">F-box/kelch-repeat protein</fullName>
    </submittedName>
</protein>